<keyword evidence="2" id="KW-0812">Transmembrane</keyword>
<feature type="transmembrane region" description="Helical" evidence="2">
    <location>
        <begin position="821"/>
        <end position="839"/>
    </location>
</feature>
<keyword evidence="2" id="KW-0472">Membrane</keyword>
<dbReference type="Gene3D" id="3.40.50.880">
    <property type="match status" value="1"/>
</dbReference>
<evidence type="ECO:0000313" key="5">
    <source>
        <dbReference type="Proteomes" id="UP000220840"/>
    </source>
</evidence>
<dbReference type="CDD" id="cd00198">
    <property type="entry name" value="vWFA"/>
    <property type="match status" value="1"/>
</dbReference>
<feature type="region of interest" description="Disordered" evidence="1">
    <location>
        <begin position="881"/>
        <end position="923"/>
    </location>
</feature>
<dbReference type="InterPro" id="IPR002035">
    <property type="entry name" value="VWF_A"/>
</dbReference>
<keyword evidence="5" id="KW-1185">Reference proteome</keyword>
<dbReference type="SUPFAM" id="SSF52317">
    <property type="entry name" value="Class I glutamine amidotransferase-like"/>
    <property type="match status" value="1"/>
</dbReference>
<dbReference type="OrthoDB" id="9781333at2"/>
<evidence type="ECO:0000259" key="3">
    <source>
        <dbReference type="PROSITE" id="PS50234"/>
    </source>
</evidence>
<proteinExistence type="predicted"/>
<reference evidence="4 5" key="1">
    <citation type="submission" date="2017-10" db="EMBL/GenBank/DDBJ databases">
        <title>Effective Description of Clostridium neonatale sp. nov. linked to necrotizing enterocolitis in neonates and a clarification of species assignable to the genus Clostridium (Prazmowski 1880) emend. Lawson and Rainey 2016.</title>
        <authorList>
            <person name="Bernard K."/>
            <person name="Burdz T."/>
            <person name="Wiebe D."/>
            <person name="Balcewich B."/>
            <person name="Alfa M."/>
            <person name="Bernier A.-M."/>
        </authorList>
    </citation>
    <scope>NUCLEOTIDE SEQUENCE [LARGE SCALE GENOMIC DNA]</scope>
    <source>
        <strain evidence="4 5">LCDC99A005</strain>
    </source>
</reference>
<evidence type="ECO:0000256" key="1">
    <source>
        <dbReference type="SAM" id="MobiDB-lite"/>
    </source>
</evidence>
<gene>
    <name evidence="4" type="ORF">CQ394_18860</name>
</gene>
<dbReference type="PANTHER" id="PTHR37947:SF2">
    <property type="entry name" value="VON WILLEBRAND FACTOR TYPE A"/>
    <property type="match status" value="1"/>
</dbReference>
<accession>A0A2A7ME80</accession>
<dbReference type="SMART" id="SM00327">
    <property type="entry name" value="VWA"/>
    <property type="match status" value="2"/>
</dbReference>
<dbReference type="InterPro" id="IPR010768">
    <property type="entry name" value="GATase1-like"/>
</dbReference>
<dbReference type="Pfam" id="PF13519">
    <property type="entry name" value="VWA_2"/>
    <property type="match status" value="1"/>
</dbReference>
<feature type="domain" description="VWFA" evidence="3">
    <location>
        <begin position="66"/>
        <end position="222"/>
    </location>
</feature>
<dbReference type="AlphaFoldDB" id="A0A2A7ME80"/>
<dbReference type="RefSeq" id="WP_058293688.1">
    <property type="nucleotide sequence ID" value="NZ_CAKJVD010000016.1"/>
</dbReference>
<dbReference type="STRING" id="137838.GCA_001458595_00743"/>
<feature type="transmembrane region" description="Helical" evidence="2">
    <location>
        <begin position="37"/>
        <end position="58"/>
    </location>
</feature>
<dbReference type="InterPro" id="IPR036465">
    <property type="entry name" value="vWFA_dom_sf"/>
</dbReference>
<dbReference type="InterPro" id="IPR029062">
    <property type="entry name" value="Class_I_gatase-like"/>
</dbReference>
<organism evidence="4 5">
    <name type="scientific">Clostridium neonatale</name>
    <dbReference type="NCBI Taxonomy" id="137838"/>
    <lineage>
        <taxon>Bacteria</taxon>
        <taxon>Bacillati</taxon>
        <taxon>Bacillota</taxon>
        <taxon>Clostridia</taxon>
        <taxon>Eubacteriales</taxon>
        <taxon>Clostridiaceae</taxon>
        <taxon>Clostridium</taxon>
    </lineage>
</organism>
<feature type="domain" description="VWFA" evidence="3">
    <location>
        <begin position="407"/>
        <end position="579"/>
    </location>
</feature>
<dbReference type="Gene3D" id="3.40.50.410">
    <property type="entry name" value="von Willebrand factor, type A domain"/>
    <property type="match status" value="2"/>
</dbReference>
<evidence type="ECO:0000313" key="4">
    <source>
        <dbReference type="EMBL" id="PEG29418.1"/>
    </source>
</evidence>
<dbReference type="EMBL" id="PDCJ01000004">
    <property type="protein sequence ID" value="PEG29418.1"/>
    <property type="molecule type" value="Genomic_DNA"/>
</dbReference>
<name>A0A2A7ME80_9CLOT</name>
<dbReference type="Pfam" id="PF07090">
    <property type="entry name" value="GATase1_like"/>
    <property type="match status" value="1"/>
</dbReference>
<dbReference type="PROSITE" id="PS50234">
    <property type="entry name" value="VWFA"/>
    <property type="match status" value="2"/>
</dbReference>
<dbReference type="PANTHER" id="PTHR37947">
    <property type="entry name" value="BLL2462 PROTEIN"/>
    <property type="match status" value="1"/>
</dbReference>
<feature type="transmembrane region" description="Helical" evidence="2">
    <location>
        <begin position="6"/>
        <end position="25"/>
    </location>
</feature>
<dbReference type="Pfam" id="PF00092">
    <property type="entry name" value="VWA"/>
    <property type="match status" value="1"/>
</dbReference>
<evidence type="ECO:0000256" key="2">
    <source>
        <dbReference type="SAM" id="Phobius"/>
    </source>
</evidence>
<feature type="compositionally biased region" description="Basic and acidic residues" evidence="1">
    <location>
        <begin position="881"/>
        <end position="893"/>
    </location>
</feature>
<protein>
    <recommendedName>
        <fullName evidence="3">VWFA domain-containing protein</fullName>
    </recommendedName>
</protein>
<sequence>MGIEITRAYALVLIPVMLLIFYLISKKLNGVVRKDKLVLISRILILILIILGVSDITINLKGKNIETIFLLDVSESMSEFKDEGLKFIDNSLKEQPNHNKCGVILFGDNASVDKYMDASKNYEEFKSSPITIATNIEEAINSSFSLFDKRSSKRLILITDGEENKGDMLKTVNLLKKENVDLKVYNVDNFKGDEVYIDNVSVPDNISIGEEFSVITKIQSNIQTKVKLTLFSGRDKKGEQEVEVQKGENTFVFKDVQTSGGFKSYRVLIEPEKDNNSRNNEYSCFTNVISKPNILVIEGTKNSALGVVEALKAANSEFTVISGEATPKTLNEMLQYKTIVLCDVHIDDLGIGFVDNIENYVKEYGGGLVTFGGENSYALGGYKDTNLEKVLPVNMYKKGKNEIPKISISLVIDKSGSMSSGDGSVSKLTLAKEAAMKSLDNLRSTDEISVVAFDDKYQRVVDRQNVNDKEGIKELISGIGEGGGTSIYPALNEAYAIQSESNAKIKHIILLTDGQDGFGLSNYEDLLNNINNAGITLSTVSVGEDADSNLLDELAAEGNGRTYHTDRFTDIPRIFAKEVLLSTGTYIINEEFTPKLVSNNEVMNGVLDENYIPSLLGYVGTSKKDKAIEVLCSSHDEPILAVWQYGIGKSASWTSDINGQWSGNFLTWDKGAQLIKNIIYWTIEDLSNEGKLSITQDGNEAVVEFYTDSAKNGSKVNAVYNGENNQSGKFELIQKEPGKYVGRVELKDLGFYNFNVREESDGQVINNYNGALSLQYSNEFKFNNNKEKLNTLVNELDGRFINKPKEVFLGEMKSSIKPVNLTIPLVILAIFLFLLDIVYRRLNLDLWTYINKINLKINKNHTNKKVKRAVIERDVKINEKQDSIKTDNKENTQVKHQKRAEKNKKDKTEILDTSALLKNKNKR</sequence>
<comment type="caution">
    <text evidence="4">The sequence shown here is derived from an EMBL/GenBank/DDBJ whole genome shotgun (WGS) entry which is preliminary data.</text>
</comment>
<dbReference type="SUPFAM" id="SSF53300">
    <property type="entry name" value="vWA-like"/>
    <property type="match status" value="2"/>
</dbReference>
<dbReference type="Proteomes" id="UP000220840">
    <property type="component" value="Unassembled WGS sequence"/>
</dbReference>
<dbReference type="GeneID" id="68875816"/>
<keyword evidence="2" id="KW-1133">Transmembrane helix</keyword>